<accession>A0A221T370</accession>
<dbReference type="RefSeq" id="WP_027462772.1">
    <property type="nucleotide sequence ID" value="NZ_CP021084.1"/>
</dbReference>
<evidence type="ECO:0000313" key="1">
    <source>
        <dbReference type="EMBL" id="ASN83333.1"/>
    </source>
</evidence>
<protein>
    <submittedName>
        <fullName evidence="1">Uncharacterized protein</fullName>
    </submittedName>
</protein>
<evidence type="ECO:0000313" key="2">
    <source>
        <dbReference type="Proteomes" id="UP000259030"/>
    </source>
</evidence>
<reference evidence="1 2" key="1">
    <citation type="submission" date="2017-05" db="EMBL/GenBank/DDBJ databases">
        <title>The complete genome sequence of Deinococcus ficus isolated from the rhizosphere of the Ficus religiosa L. in Taiwan.</title>
        <authorList>
            <person name="Wu K.-M."/>
            <person name="Liao T.-L."/>
            <person name="Liu Y.-M."/>
            <person name="Young C.-C."/>
            <person name="Tsai S.-F."/>
        </authorList>
    </citation>
    <scope>NUCLEOTIDE SEQUENCE [LARGE SCALE GENOMIC DNA]</scope>
    <source>
        <strain evidence="1 2">CC-FR2-10</strain>
        <plasmid evidence="2">pdfi3</plasmid>
    </source>
</reference>
<organism evidence="1 2">
    <name type="scientific">Deinococcus ficus</name>
    <dbReference type="NCBI Taxonomy" id="317577"/>
    <lineage>
        <taxon>Bacteria</taxon>
        <taxon>Thermotogati</taxon>
        <taxon>Deinococcota</taxon>
        <taxon>Deinococci</taxon>
        <taxon>Deinococcales</taxon>
        <taxon>Deinococcaceae</taxon>
        <taxon>Deinococcus</taxon>
    </lineage>
</organism>
<proteinExistence type="predicted"/>
<sequence>MTTSSEIDQTIRVQGAFLVFPSGERVLVSSIQSYYLERGGALRVVHGLRDHGIPGADWTTVPGLTPEAFDQVMLRAEGLPSTAPCGEALHVVGRFITLGRSLRVRASAVLRYFPFRPERGGRALRVVFGLRDDGQSGAHWVDLPDVTPEALDPLIEQALRA</sequence>
<dbReference type="Proteomes" id="UP000259030">
    <property type="component" value="Plasmid pDFI3"/>
</dbReference>
<keyword evidence="2" id="KW-1185">Reference proteome</keyword>
<dbReference type="EMBL" id="CP021084">
    <property type="protein sequence ID" value="ASN83333.1"/>
    <property type="molecule type" value="Genomic_DNA"/>
</dbReference>
<geneLocation type="plasmid" evidence="2">
    <name>pdfi3</name>
</geneLocation>
<dbReference type="KEGG" id="dfc:DFI_19235"/>
<keyword evidence="1" id="KW-0614">Plasmid</keyword>
<dbReference type="AlphaFoldDB" id="A0A221T370"/>
<name>A0A221T370_9DEIO</name>
<gene>
    <name evidence="1" type="ORF">DFI_19235</name>
</gene>